<dbReference type="RefSeq" id="WP_094750440.1">
    <property type="nucleotide sequence ID" value="NZ_BDDX01000001.1"/>
</dbReference>
<dbReference type="AlphaFoldDB" id="A0A1L8CFW1"/>
<evidence type="ECO:0000313" key="3">
    <source>
        <dbReference type="Proteomes" id="UP000186588"/>
    </source>
</evidence>
<evidence type="ECO:0000259" key="1">
    <source>
        <dbReference type="Pfam" id="PF10552"/>
    </source>
</evidence>
<dbReference type="Pfam" id="PF10552">
    <property type="entry name" value="ORF6C"/>
    <property type="match status" value="1"/>
</dbReference>
<reference evidence="2 3" key="1">
    <citation type="journal article" date="2016" name="Syst. Appl. Microbiol.">
        <title>Genomic characterization of a fructophilic bee symbiont Lactobacillus kunkeei reveals its niche-specific adaptation.</title>
        <authorList>
            <person name="Maeno S."/>
            <person name="Tanizawa Y."/>
            <person name="Kanesaki Y."/>
            <person name="Kubota E."/>
            <person name="Kumar H."/>
            <person name="Dicks L."/>
            <person name="Salminen S."/>
            <person name="Nakagawa J."/>
            <person name="Arita M."/>
            <person name="Endo A."/>
        </authorList>
    </citation>
    <scope>NUCLEOTIDE SEQUENCE [LARGE SCALE GENOMIC DNA]</scope>
    <source>
        <strain evidence="2 3">FF30-6</strain>
    </source>
</reference>
<feature type="domain" description="ORF6C" evidence="1">
    <location>
        <begin position="123"/>
        <end position="232"/>
    </location>
</feature>
<proteinExistence type="predicted"/>
<dbReference type="EMBL" id="BDDX01000001">
    <property type="protein sequence ID" value="GAT90089.1"/>
    <property type="molecule type" value="Genomic_DNA"/>
</dbReference>
<dbReference type="NCBIfam" id="TIGR02681">
    <property type="entry name" value="phage_pRha"/>
    <property type="match status" value="1"/>
</dbReference>
<comment type="caution">
    <text evidence="2">The sequence shown here is derived from an EMBL/GenBank/DDBJ whole genome shotgun (WGS) entry which is preliminary data.</text>
</comment>
<gene>
    <name evidence="2" type="ORF">FF306_00182</name>
</gene>
<evidence type="ECO:0000313" key="2">
    <source>
        <dbReference type="EMBL" id="GAT90089.1"/>
    </source>
</evidence>
<organism evidence="2 3">
    <name type="scientific">Apilactobacillus kunkeei</name>
    <dbReference type="NCBI Taxonomy" id="148814"/>
    <lineage>
        <taxon>Bacteria</taxon>
        <taxon>Bacillati</taxon>
        <taxon>Bacillota</taxon>
        <taxon>Bacilli</taxon>
        <taxon>Lactobacillales</taxon>
        <taxon>Lactobacillaceae</taxon>
        <taxon>Apilactobacillus</taxon>
    </lineage>
</organism>
<dbReference type="Proteomes" id="UP000186588">
    <property type="component" value="Unassembled WGS sequence"/>
</dbReference>
<dbReference type="InterPro" id="IPR014054">
    <property type="entry name" value="Phage_regulatory_Rha"/>
</dbReference>
<dbReference type="InterPro" id="IPR018878">
    <property type="entry name" value="ORF6C_dom"/>
</dbReference>
<dbReference type="Pfam" id="PF09669">
    <property type="entry name" value="Phage_pRha"/>
    <property type="match status" value="1"/>
</dbReference>
<sequence>MKLIENKNNQAVTTSLQVAETFGKKHKIVLKSIEDLLANGVAQNYATPKNKMFAKGTYKHPQNHQEYPMYYMNKDGFTLLAFGFTGKKANEFKLEYIQAFNKMESYINKHNETQLPETPEDKLVLTMEVTNRTVKRVESIEKDVNDLKNNVLLDTGSYAVIGRLVSKRVHEYLDDRRYPRNKNNVSLLFSDINHGIKRIAGVSARSQIKNKDFEKVMQYIYAWEPATATKMELINKKVEE</sequence>
<accession>A0A1L8CFW1</accession>
<protein>
    <submittedName>
        <fullName evidence="2">Phage anti-repressor protein</fullName>
    </submittedName>
</protein>
<name>A0A1L8CFW1_9LACO</name>